<dbReference type="RefSeq" id="WP_299584934.1">
    <property type="nucleotide sequence ID" value="NZ_JBGMEL010000002.1"/>
</dbReference>
<keyword evidence="2" id="KW-0732">Signal</keyword>
<evidence type="ECO:0000256" key="1">
    <source>
        <dbReference type="SAM" id="Phobius"/>
    </source>
</evidence>
<dbReference type="Gene3D" id="1.10.760.10">
    <property type="entry name" value="Cytochrome c-like domain"/>
    <property type="match status" value="1"/>
</dbReference>
<keyword evidence="1" id="KW-1133">Transmembrane helix</keyword>
<evidence type="ECO:0000313" key="3">
    <source>
        <dbReference type="EMBL" id="MFA0789418.1"/>
    </source>
</evidence>
<comment type="caution">
    <text evidence="3">The sequence shown here is derived from an EMBL/GenBank/DDBJ whole genome shotgun (WGS) entry which is preliminary data.</text>
</comment>
<evidence type="ECO:0000313" key="4">
    <source>
        <dbReference type="Proteomes" id="UP001569414"/>
    </source>
</evidence>
<feature type="signal peptide" evidence="2">
    <location>
        <begin position="1"/>
        <end position="20"/>
    </location>
</feature>
<dbReference type="EMBL" id="JBGMEL010000002">
    <property type="protein sequence ID" value="MFA0789418.1"/>
    <property type="molecule type" value="Genomic_DNA"/>
</dbReference>
<reference evidence="3 4" key="1">
    <citation type="submission" date="2024-08" db="EMBL/GenBank/DDBJ databases">
        <authorList>
            <person name="Ishaq N."/>
        </authorList>
    </citation>
    <scope>NUCLEOTIDE SEQUENCE [LARGE SCALE GENOMIC DNA]</scope>
    <source>
        <strain evidence="3 4">JCM 30400</strain>
    </source>
</reference>
<name>A0ABV4NJ28_9GAMM</name>
<dbReference type="SUPFAM" id="SSF46626">
    <property type="entry name" value="Cytochrome c"/>
    <property type="match status" value="1"/>
</dbReference>
<organism evidence="3 4">
    <name type="scientific">Microbulbifer echini</name>
    <dbReference type="NCBI Taxonomy" id="1529067"/>
    <lineage>
        <taxon>Bacteria</taxon>
        <taxon>Pseudomonadati</taxon>
        <taxon>Pseudomonadota</taxon>
        <taxon>Gammaproteobacteria</taxon>
        <taxon>Cellvibrionales</taxon>
        <taxon>Microbulbiferaceae</taxon>
        <taxon>Microbulbifer</taxon>
    </lineage>
</organism>
<accession>A0ABV4NJ28</accession>
<protein>
    <recommendedName>
        <fullName evidence="5">High-affinity iron transporter</fullName>
    </recommendedName>
</protein>
<dbReference type="InterPro" id="IPR036909">
    <property type="entry name" value="Cyt_c-like_dom_sf"/>
</dbReference>
<dbReference type="Proteomes" id="UP001569414">
    <property type="component" value="Unassembled WGS sequence"/>
</dbReference>
<feature type="chain" id="PRO_5047262541" description="High-affinity iron transporter" evidence="2">
    <location>
        <begin position="21"/>
        <end position="397"/>
    </location>
</feature>
<keyword evidence="1" id="KW-0812">Transmembrane</keyword>
<gene>
    <name evidence="3" type="ORF">ACCI51_02600</name>
</gene>
<keyword evidence="1" id="KW-0472">Membrane</keyword>
<feature type="transmembrane region" description="Helical" evidence="1">
    <location>
        <begin position="368"/>
        <end position="389"/>
    </location>
</feature>
<evidence type="ECO:0008006" key="5">
    <source>
        <dbReference type="Google" id="ProtNLM"/>
    </source>
</evidence>
<proteinExistence type="predicted"/>
<keyword evidence="4" id="KW-1185">Reference proteome</keyword>
<sequence length="397" mass="44740">MRYPWICLCLLVLSFQPLWAQQATENDRLAARASNLLSYIAVDYGESVDNGQLLDTDLYRLQQHHAVQALELVRELPDKPGRATLESGIGELQEAIRRRDSGEAVRRRANEIADRLAALYQMQRSPVHSLPSASLAMPLYRQRCARCHGNWGQGGGAVPDLRNVSRMASFSLYDFYNTLDPSVDTVHSHRIDGDLDSRQRWALAVTVAAFAVKNQLPPSADLAERYPALVGLPGMAVTRPIELPSSVRNALMWWRGHPHLVRSLEHPLARAEGLLQLAETAYRGGDNAGAYHKLMLAYREGYQPLEQQIERHDAVLLSQLQTQWQKLRREALAGAPNAEVIASMQNLRTLLARARDQLEPTLGGERQYLWAILLFTLALALGLSLWWGLRRRKRARL</sequence>
<evidence type="ECO:0000256" key="2">
    <source>
        <dbReference type="SAM" id="SignalP"/>
    </source>
</evidence>